<dbReference type="AlphaFoldDB" id="A0A914XWS8"/>
<sequence length="169" mass="19724">MTTTTTFSFPALPWIFQKRFTEICDTPTMLKFKELSPQTRELSKNRKICKKLRIGDIEHGEECNRDICKCLPGQVLQNVPFADIQNVEIIEEMKIDLARRKTTAEFIQSFSFIASELSLTSFNIEFDALKILLERNLKRFVFLGTIVFNNFDQDFAYLINRLIDINEVV</sequence>
<evidence type="ECO:0000313" key="2">
    <source>
        <dbReference type="WBParaSite" id="PSU_v2.g12400.t1"/>
    </source>
</evidence>
<protein>
    <submittedName>
        <fullName evidence="2">Uncharacterized protein</fullName>
    </submittedName>
</protein>
<name>A0A914XWS8_9BILA</name>
<proteinExistence type="predicted"/>
<dbReference type="Proteomes" id="UP000887577">
    <property type="component" value="Unplaced"/>
</dbReference>
<accession>A0A914XWS8</accession>
<keyword evidence="1" id="KW-1185">Reference proteome</keyword>
<dbReference type="WBParaSite" id="PSU_v2.g12400.t1">
    <property type="protein sequence ID" value="PSU_v2.g12400.t1"/>
    <property type="gene ID" value="PSU_v2.g12400"/>
</dbReference>
<reference evidence="2" key="1">
    <citation type="submission" date="2022-11" db="UniProtKB">
        <authorList>
            <consortium name="WormBaseParasite"/>
        </authorList>
    </citation>
    <scope>IDENTIFICATION</scope>
</reference>
<organism evidence="1 2">
    <name type="scientific">Panagrolaimus superbus</name>
    <dbReference type="NCBI Taxonomy" id="310955"/>
    <lineage>
        <taxon>Eukaryota</taxon>
        <taxon>Metazoa</taxon>
        <taxon>Ecdysozoa</taxon>
        <taxon>Nematoda</taxon>
        <taxon>Chromadorea</taxon>
        <taxon>Rhabditida</taxon>
        <taxon>Tylenchina</taxon>
        <taxon>Panagrolaimomorpha</taxon>
        <taxon>Panagrolaimoidea</taxon>
        <taxon>Panagrolaimidae</taxon>
        <taxon>Panagrolaimus</taxon>
    </lineage>
</organism>
<evidence type="ECO:0000313" key="1">
    <source>
        <dbReference type="Proteomes" id="UP000887577"/>
    </source>
</evidence>